<keyword evidence="2" id="KW-1185">Reference proteome</keyword>
<reference evidence="1 2" key="1">
    <citation type="submission" date="2021-03" db="EMBL/GenBank/DDBJ databases">
        <title>Geobacter metallireducens gen. nov. sp. nov., a microorganism capable of coupling the complete oxidation of organic compounds to the reduction of iron and other metals.</title>
        <authorList>
            <person name="Li Y."/>
        </authorList>
    </citation>
    <scope>NUCLEOTIDE SEQUENCE [LARGE SCALE GENOMIC DNA]</scope>
    <source>
        <strain evidence="1 2">Jerry-YX</strain>
    </source>
</reference>
<dbReference type="EMBL" id="CP071382">
    <property type="protein sequence ID" value="QSV46006.1"/>
    <property type="molecule type" value="Genomic_DNA"/>
</dbReference>
<organism evidence="1 2">
    <name type="scientific">Geobacter benzoatilyticus</name>
    <dbReference type="NCBI Taxonomy" id="2815309"/>
    <lineage>
        <taxon>Bacteria</taxon>
        <taxon>Pseudomonadati</taxon>
        <taxon>Thermodesulfobacteriota</taxon>
        <taxon>Desulfuromonadia</taxon>
        <taxon>Geobacterales</taxon>
        <taxon>Geobacteraceae</taxon>
        <taxon>Geobacter</taxon>
    </lineage>
</organism>
<evidence type="ECO:0000313" key="1">
    <source>
        <dbReference type="EMBL" id="QSV46006.1"/>
    </source>
</evidence>
<proteinExistence type="predicted"/>
<gene>
    <name evidence="1" type="ORF">JZM60_01540</name>
</gene>
<dbReference type="Proteomes" id="UP000663651">
    <property type="component" value="Chromosome"/>
</dbReference>
<name>A0ABX7Q524_9BACT</name>
<evidence type="ECO:0000313" key="2">
    <source>
        <dbReference type="Proteomes" id="UP000663651"/>
    </source>
</evidence>
<dbReference type="RefSeq" id="WP_207163795.1">
    <property type="nucleotide sequence ID" value="NZ_CP071382.1"/>
</dbReference>
<sequence length="110" mass="13213">MEPSELRFKDSAVARAYISNLAYKFDEPEHMVEFLHACDIAQAALTHWLFHECLYYRLQRTLKMKETHPEMNLQAEMEDVWNKYSQASEEFQLAKERLQRIVGKLDLYHF</sequence>
<protein>
    <submittedName>
        <fullName evidence="1">Uncharacterized protein</fullName>
    </submittedName>
</protein>
<accession>A0ABX7Q524</accession>